<evidence type="ECO:0000256" key="15">
    <source>
        <dbReference type="RuleBase" id="RU004011"/>
    </source>
</evidence>
<dbReference type="EMBL" id="KF900744">
    <property type="protein sequence ID" value="AIF05582.1"/>
    <property type="molecule type" value="Genomic_DNA"/>
</dbReference>
<dbReference type="GO" id="GO:0006228">
    <property type="term" value="P:UTP biosynthetic process"/>
    <property type="evidence" value="ECO:0007669"/>
    <property type="project" value="UniProtKB-UniRule"/>
</dbReference>
<feature type="binding site" evidence="13 14">
    <location>
        <position position="115"/>
    </location>
    <ligand>
        <name>ATP</name>
        <dbReference type="ChEBI" id="CHEBI:30616"/>
    </ligand>
</feature>
<comment type="function">
    <text evidence="13">Major role in the synthesis of nucleoside triphosphates other than ATP. The ATP gamma phosphate is transferred to the NDP beta phosphate via a ping-pong mechanism, using a phosphorylated active-site intermediate.</text>
</comment>
<dbReference type="EC" id="2.7.4.6" evidence="3 13"/>
<dbReference type="PANTHER" id="PTHR11349">
    <property type="entry name" value="NUCLEOSIDE DIPHOSPHATE KINASE"/>
    <property type="match status" value="1"/>
</dbReference>
<dbReference type="InterPro" id="IPR036850">
    <property type="entry name" value="NDK-like_dom_sf"/>
</dbReference>
<keyword evidence="11 13" id="KW-0460">Magnesium</keyword>
<reference evidence="18" key="1">
    <citation type="journal article" date="2014" name="Genome Biol. Evol.">
        <title>Pangenome evidence for extensive interdomain horizontal transfer affecting lineage core and shell genes in uncultured planktonic thaumarchaeota and euryarchaeota.</title>
        <authorList>
            <person name="Deschamps P."/>
            <person name="Zivanovic Y."/>
            <person name="Moreira D."/>
            <person name="Rodriguez-Valera F."/>
            <person name="Lopez-Garcia P."/>
        </authorList>
    </citation>
    <scope>NUCLEOTIDE SEQUENCE</scope>
</reference>
<evidence type="ECO:0000256" key="9">
    <source>
        <dbReference type="ARBA" id="ARBA00022777"/>
    </source>
</evidence>
<keyword evidence="12 13" id="KW-0546">Nucleotide metabolism</keyword>
<protein>
    <recommendedName>
        <fullName evidence="4 13">Nucleoside diphosphate kinase</fullName>
        <shortName evidence="13">NDK</shortName>
        <shortName evidence="13">NDP kinase</shortName>
        <ecNumber evidence="3 13">2.7.4.6</ecNumber>
    </recommendedName>
    <alternativeName>
        <fullName evidence="13">Nucleoside-2-P kinase</fullName>
    </alternativeName>
</protein>
<evidence type="ECO:0000256" key="2">
    <source>
        <dbReference type="ARBA" id="ARBA00008142"/>
    </source>
</evidence>
<dbReference type="Pfam" id="PF00334">
    <property type="entry name" value="NDK"/>
    <property type="match status" value="1"/>
</dbReference>
<evidence type="ECO:0000256" key="14">
    <source>
        <dbReference type="PROSITE-ProRule" id="PRU00706"/>
    </source>
</evidence>
<evidence type="ECO:0000256" key="12">
    <source>
        <dbReference type="ARBA" id="ARBA00023080"/>
    </source>
</evidence>
<keyword evidence="13" id="KW-0963">Cytoplasm</keyword>
<evidence type="ECO:0000313" key="18">
    <source>
        <dbReference type="EMBL" id="AIF05582.1"/>
    </source>
</evidence>
<evidence type="ECO:0000256" key="13">
    <source>
        <dbReference type="HAMAP-Rule" id="MF_00451"/>
    </source>
</evidence>
<dbReference type="NCBIfam" id="NF001908">
    <property type="entry name" value="PRK00668.1"/>
    <property type="match status" value="1"/>
</dbReference>
<dbReference type="SUPFAM" id="SSF54919">
    <property type="entry name" value="Nucleoside diphosphate kinase, NDK"/>
    <property type="match status" value="1"/>
</dbReference>
<feature type="binding site" evidence="13 14">
    <location>
        <position position="88"/>
    </location>
    <ligand>
        <name>ATP</name>
        <dbReference type="ChEBI" id="CHEBI:30616"/>
    </ligand>
</feature>
<organism evidence="18">
    <name type="scientific">uncultured marine group II/III euryarchaeote KM3_185_F04</name>
    <dbReference type="NCBI Taxonomy" id="1457949"/>
    <lineage>
        <taxon>Archaea</taxon>
        <taxon>Methanobacteriati</taxon>
        <taxon>Methanobacteriota</taxon>
        <taxon>environmental samples</taxon>
    </lineage>
</organism>
<feature type="binding site" evidence="13 14">
    <location>
        <position position="105"/>
    </location>
    <ligand>
        <name>ATP</name>
        <dbReference type="ChEBI" id="CHEBI:30616"/>
    </ligand>
</feature>
<keyword evidence="8 13" id="KW-0547">Nucleotide-binding</keyword>
<evidence type="ECO:0000256" key="8">
    <source>
        <dbReference type="ARBA" id="ARBA00022741"/>
    </source>
</evidence>
<evidence type="ECO:0000259" key="17">
    <source>
        <dbReference type="SMART" id="SM00562"/>
    </source>
</evidence>
<dbReference type="InterPro" id="IPR001564">
    <property type="entry name" value="Nucleoside_diP_kinase"/>
</dbReference>
<feature type="domain" description="Nucleoside diphosphate kinase-like" evidence="17">
    <location>
        <begin position="4"/>
        <end position="140"/>
    </location>
</feature>
<evidence type="ECO:0000256" key="6">
    <source>
        <dbReference type="ARBA" id="ARBA00022679"/>
    </source>
</evidence>
<dbReference type="SMART" id="SM00562">
    <property type="entry name" value="NDK"/>
    <property type="match status" value="1"/>
</dbReference>
<keyword evidence="10 13" id="KW-0067">ATP-binding</keyword>
<dbReference type="GO" id="GO:0006183">
    <property type="term" value="P:GTP biosynthetic process"/>
    <property type="evidence" value="ECO:0007669"/>
    <property type="project" value="UniProtKB-UniRule"/>
</dbReference>
<feature type="binding site" evidence="13 14">
    <location>
        <position position="12"/>
    </location>
    <ligand>
        <name>ATP</name>
        <dbReference type="ChEBI" id="CHEBI:30616"/>
    </ligand>
</feature>
<feature type="active site" description="Pros-phosphohistidine intermediate" evidence="13 14">
    <location>
        <position position="118"/>
    </location>
</feature>
<dbReference type="AlphaFoldDB" id="A0A075GTG2"/>
<gene>
    <name evidence="13 18" type="primary">ndk</name>
</gene>
<keyword evidence="6 13" id="KW-0808">Transferase</keyword>
<evidence type="ECO:0000256" key="3">
    <source>
        <dbReference type="ARBA" id="ARBA00012966"/>
    </source>
</evidence>
<dbReference type="InterPro" id="IPR023005">
    <property type="entry name" value="Nucleoside_diP_kinase_AS"/>
</dbReference>
<evidence type="ECO:0000256" key="7">
    <source>
        <dbReference type="ARBA" id="ARBA00022723"/>
    </source>
</evidence>
<dbReference type="PRINTS" id="PR01243">
    <property type="entry name" value="NUCDPKINASE"/>
</dbReference>
<keyword evidence="5 13" id="KW-0597">Phosphoprotein</keyword>
<comment type="subcellular location">
    <subcellularLocation>
        <location evidence="13">Cytoplasm</location>
    </subcellularLocation>
</comment>
<dbReference type="GO" id="GO:0005737">
    <property type="term" value="C:cytoplasm"/>
    <property type="evidence" value="ECO:0007669"/>
    <property type="project" value="UniProtKB-SubCell"/>
</dbReference>
<dbReference type="PROSITE" id="PS00469">
    <property type="entry name" value="NDPK"/>
    <property type="match status" value="1"/>
</dbReference>
<evidence type="ECO:0000256" key="5">
    <source>
        <dbReference type="ARBA" id="ARBA00022553"/>
    </source>
</evidence>
<accession>A0A075GTG2</accession>
<proteinExistence type="inferred from homology"/>
<comment type="cofactor">
    <cofactor evidence="1 13">
        <name>Mg(2+)</name>
        <dbReference type="ChEBI" id="CHEBI:18420"/>
    </cofactor>
</comment>
<name>A0A075GTG2_9EURY</name>
<evidence type="ECO:0000256" key="4">
    <source>
        <dbReference type="ARBA" id="ARBA00017632"/>
    </source>
</evidence>
<keyword evidence="9 13" id="KW-0418">Kinase</keyword>
<dbReference type="CDD" id="cd04413">
    <property type="entry name" value="NDPk_I"/>
    <property type="match status" value="1"/>
</dbReference>
<dbReference type="PROSITE" id="PS51374">
    <property type="entry name" value="NDPK_LIKE"/>
    <property type="match status" value="1"/>
</dbReference>
<evidence type="ECO:0000256" key="11">
    <source>
        <dbReference type="ARBA" id="ARBA00022842"/>
    </source>
</evidence>
<dbReference type="FunFam" id="3.30.70.141:FF:000003">
    <property type="entry name" value="Nucleoside diphosphate kinase"/>
    <property type="match status" value="1"/>
</dbReference>
<evidence type="ECO:0000256" key="16">
    <source>
        <dbReference type="RuleBase" id="RU004013"/>
    </source>
</evidence>
<dbReference type="GO" id="GO:0046872">
    <property type="term" value="F:metal ion binding"/>
    <property type="evidence" value="ECO:0007669"/>
    <property type="project" value="UniProtKB-KW"/>
</dbReference>
<dbReference type="InterPro" id="IPR034907">
    <property type="entry name" value="NDK-like_dom"/>
</dbReference>
<dbReference type="GO" id="GO:0005524">
    <property type="term" value="F:ATP binding"/>
    <property type="evidence" value="ECO:0007669"/>
    <property type="project" value="UniProtKB-UniRule"/>
</dbReference>
<comment type="catalytic activity">
    <reaction evidence="13 16">
        <text>a 2'-deoxyribonucleoside 5'-diphosphate + ATP = a 2'-deoxyribonucleoside 5'-triphosphate + ADP</text>
        <dbReference type="Rhea" id="RHEA:44640"/>
        <dbReference type="ChEBI" id="CHEBI:30616"/>
        <dbReference type="ChEBI" id="CHEBI:61560"/>
        <dbReference type="ChEBI" id="CHEBI:73316"/>
        <dbReference type="ChEBI" id="CHEBI:456216"/>
        <dbReference type="EC" id="2.7.4.6"/>
    </reaction>
</comment>
<evidence type="ECO:0000256" key="10">
    <source>
        <dbReference type="ARBA" id="ARBA00022840"/>
    </source>
</evidence>
<comment type="catalytic activity">
    <reaction evidence="13">
        <text>a ribonucleoside 5'-diphosphate + ATP = a ribonucleoside 5'-triphosphate + ADP</text>
        <dbReference type="Rhea" id="RHEA:18113"/>
        <dbReference type="ChEBI" id="CHEBI:30616"/>
        <dbReference type="ChEBI" id="CHEBI:57930"/>
        <dbReference type="ChEBI" id="CHEBI:61557"/>
        <dbReference type="ChEBI" id="CHEBI:456216"/>
        <dbReference type="EC" id="2.7.4.6"/>
    </reaction>
</comment>
<dbReference type="Gene3D" id="3.30.70.141">
    <property type="entry name" value="Nucleoside diphosphate kinase-like domain"/>
    <property type="match status" value="1"/>
</dbReference>
<feature type="binding site" evidence="13 14">
    <location>
        <position position="94"/>
    </location>
    <ligand>
        <name>ATP</name>
        <dbReference type="ChEBI" id="CHEBI:30616"/>
    </ligand>
</feature>
<keyword evidence="7 13" id="KW-0479">Metal-binding</keyword>
<dbReference type="GO" id="GO:0004550">
    <property type="term" value="F:nucleoside diphosphate kinase activity"/>
    <property type="evidence" value="ECO:0007669"/>
    <property type="project" value="UniProtKB-UniRule"/>
</dbReference>
<comment type="similarity">
    <text evidence="2 13 14 15">Belongs to the NDK family.</text>
</comment>
<evidence type="ECO:0000256" key="1">
    <source>
        <dbReference type="ARBA" id="ARBA00001946"/>
    </source>
</evidence>
<feature type="binding site" evidence="13 14">
    <location>
        <position position="60"/>
    </location>
    <ligand>
        <name>ATP</name>
        <dbReference type="ChEBI" id="CHEBI:30616"/>
    </ligand>
</feature>
<dbReference type="HAMAP" id="MF_00451">
    <property type="entry name" value="NDP_kinase"/>
    <property type="match status" value="1"/>
</dbReference>
<dbReference type="GO" id="GO:0006241">
    <property type="term" value="P:CTP biosynthetic process"/>
    <property type="evidence" value="ECO:0007669"/>
    <property type="project" value="UniProtKB-UniRule"/>
</dbReference>
<sequence length="140" mass="15495">MSDAQTTFIMIKPDGVERGLADEIIGRFEGIGLRMLGRRDLTPPLELAEAHYEVHNERPFYPDLIEFITSGPVVAMAWHGEDAIAASRRLIGATNWEDAEPGTIRADFARSIDKNVIHGSDGEETAAFELGLWFPDGLQD</sequence>